<dbReference type="EMBL" id="CACRSM010000002">
    <property type="protein sequence ID" value="VYT01541.1"/>
    <property type="molecule type" value="Genomic_DNA"/>
</dbReference>
<dbReference type="CDD" id="cd04301">
    <property type="entry name" value="NAT_SF"/>
    <property type="match status" value="1"/>
</dbReference>
<keyword evidence="2" id="KW-0808">Transferase</keyword>
<name>A0A6N2TBY3_9ACTO</name>
<dbReference type="Pfam" id="PF00583">
    <property type="entry name" value="Acetyltransf_1"/>
    <property type="match status" value="1"/>
</dbReference>
<dbReference type="Gene3D" id="3.40.630.30">
    <property type="match status" value="1"/>
</dbReference>
<dbReference type="SUPFAM" id="SSF55729">
    <property type="entry name" value="Acyl-CoA N-acyltransferases (Nat)"/>
    <property type="match status" value="1"/>
</dbReference>
<sequence length="166" mass="18062">MDRHSLQAQIDALTRLRGATECEIGVLTRFDIPELAELSLAAYGIRPSIEANSEATDEMRLCFDGVFGTPLEGSFLGGWIEGELIAAIIVVVDPPVEEPSGLPQVIDLMVHPKFRGRGIATALVAECARRCKDWGASSLVVRIDEANVHLPQIYDIFQEGENSPTS</sequence>
<organism evidence="2">
    <name type="scientific">Schaalia odontolytica</name>
    <dbReference type="NCBI Taxonomy" id="1660"/>
    <lineage>
        <taxon>Bacteria</taxon>
        <taxon>Bacillati</taxon>
        <taxon>Actinomycetota</taxon>
        <taxon>Actinomycetes</taxon>
        <taxon>Actinomycetales</taxon>
        <taxon>Actinomycetaceae</taxon>
        <taxon>Schaalia</taxon>
    </lineage>
</organism>
<proteinExistence type="predicted"/>
<accession>A0A6N2TBY3</accession>
<dbReference type="InterPro" id="IPR000182">
    <property type="entry name" value="GNAT_dom"/>
</dbReference>
<dbReference type="AlphaFoldDB" id="A0A6N2TBY3"/>
<protein>
    <submittedName>
        <fullName evidence="2">Acetyltransferase (GNAT) family protein</fullName>
    </submittedName>
</protein>
<gene>
    <name evidence="2" type="ORF">AOLFYP35_01218</name>
</gene>
<dbReference type="GO" id="GO:0016747">
    <property type="term" value="F:acyltransferase activity, transferring groups other than amino-acyl groups"/>
    <property type="evidence" value="ECO:0007669"/>
    <property type="project" value="InterPro"/>
</dbReference>
<dbReference type="InterPro" id="IPR016181">
    <property type="entry name" value="Acyl_CoA_acyltransferase"/>
</dbReference>
<dbReference type="PROSITE" id="PS51186">
    <property type="entry name" value="GNAT"/>
    <property type="match status" value="1"/>
</dbReference>
<evidence type="ECO:0000313" key="2">
    <source>
        <dbReference type="EMBL" id="VYT01541.1"/>
    </source>
</evidence>
<evidence type="ECO:0000259" key="1">
    <source>
        <dbReference type="PROSITE" id="PS51186"/>
    </source>
</evidence>
<reference evidence="2" key="1">
    <citation type="submission" date="2019-11" db="EMBL/GenBank/DDBJ databases">
        <authorList>
            <person name="Feng L."/>
        </authorList>
    </citation>
    <scope>NUCLEOTIDE SEQUENCE</scope>
    <source>
        <strain evidence="2">AodontolyticusLFYP35</strain>
    </source>
</reference>
<feature type="domain" description="N-acetyltransferase" evidence="1">
    <location>
        <begin position="22"/>
        <end position="166"/>
    </location>
</feature>